<evidence type="ECO:0000256" key="1">
    <source>
        <dbReference type="SAM" id="Phobius"/>
    </source>
</evidence>
<dbReference type="KEGG" id="lyk:FLP23_04310"/>
<dbReference type="EMBL" id="CP043504">
    <property type="protein sequence ID" value="QEO09300.1"/>
    <property type="molecule type" value="Genomic_DNA"/>
</dbReference>
<sequence>MAPVSAPTPWREPTAALPLRWGDAATRWWSGVWLAGGGGLAIAGSNTYALWVLAIGVAAHLIGWCILPSAGWRRAVAVAPSLLAMFLLLSGPRFVIVLAIPYLCWLLVRHRPALAALTVVPVVVAALLVGDATADDPRRMLSALAVVVAVMVASAWLARLIAMRLARRR</sequence>
<keyword evidence="3" id="KW-1185">Reference proteome</keyword>
<dbReference type="Proteomes" id="UP000322159">
    <property type="component" value="Chromosome"/>
</dbReference>
<keyword evidence="1" id="KW-0472">Membrane</keyword>
<feature type="transmembrane region" description="Helical" evidence="1">
    <location>
        <begin position="26"/>
        <end position="43"/>
    </location>
</feature>
<proteinExistence type="predicted"/>
<dbReference type="OrthoDB" id="5115602at2"/>
<evidence type="ECO:0000313" key="3">
    <source>
        <dbReference type="Proteomes" id="UP000322159"/>
    </source>
</evidence>
<feature type="transmembrane region" description="Helical" evidence="1">
    <location>
        <begin position="50"/>
        <end position="70"/>
    </location>
</feature>
<name>A0A5C1Y6F7_9MICO</name>
<feature type="transmembrane region" description="Helical" evidence="1">
    <location>
        <begin position="114"/>
        <end position="134"/>
    </location>
</feature>
<organism evidence="2 3">
    <name type="scientific">Protaetiibacter larvae</name>
    <dbReference type="NCBI Taxonomy" id="2592654"/>
    <lineage>
        <taxon>Bacteria</taxon>
        <taxon>Bacillati</taxon>
        <taxon>Actinomycetota</taxon>
        <taxon>Actinomycetes</taxon>
        <taxon>Micrococcales</taxon>
        <taxon>Microbacteriaceae</taxon>
        <taxon>Protaetiibacter</taxon>
    </lineage>
</organism>
<dbReference type="RefSeq" id="WP_149324724.1">
    <property type="nucleotide sequence ID" value="NZ_CP043504.1"/>
</dbReference>
<gene>
    <name evidence="2" type="ORF">FLP23_04310</name>
</gene>
<keyword evidence="1" id="KW-0812">Transmembrane</keyword>
<reference evidence="2 3" key="1">
    <citation type="submission" date="2019-09" db="EMBL/GenBank/DDBJ databases">
        <title>Genome sequencing of strain KACC 19322.</title>
        <authorList>
            <person name="Heo J."/>
            <person name="Kim S.-J."/>
            <person name="Kim J.-S."/>
            <person name="Hong S.-B."/>
            <person name="Kwon S.-W."/>
        </authorList>
    </citation>
    <scope>NUCLEOTIDE SEQUENCE [LARGE SCALE GENOMIC DNA]</scope>
    <source>
        <strain evidence="2 3">KACC 19322</strain>
    </source>
</reference>
<dbReference type="AlphaFoldDB" id="A0A5C1Y6F7"/>
<feature type="transmembrane region" description="Helical" evidence="1">
    <location>
        <begin position="82"/>
        <end position="107"/>
    </location>
</feature>
<accession>A0A5C1Y6F7</accession>
<protein>
    <submittedName>
        <fullName evidence="2">Uncharacterized protein</fullName>
    </submittedName>
</protein>
<keyword evidence="1" id="KW-1133">Transmembrane helix</keyword>
<feature type="transmembrane region" description="Helical" evidence="1">
    <location>
        <begin position="140"/>
        <end position="162"/>
    </location>
</feature>
<evidence type="ECO:0000313" key="2">
    <source>
        <dbReference type="EMBL" id="QEO09300.1"/>
    </source>
</evidence>